<comment type="caution">
    <text evidence="3">The sequence shown here is derived from an EMBL/GenBank/DDBJ whole genome shotgun (WGS) entry which is preliminary data.</text>
</comment>
<dbReference type="eggNOG" id="COG2719">
    <property type="taxonomic scope" value="Bacteria"/>
</dbReference>
<name>A0A060QKK5_9PROT</name>
<organism evidence="3 4">
    <name type="scientific">Asaia bogorensis</name>
    <dbReference type="NCBI Taxonomy" id="91915"/>
    <lineage>
        <taxon>Bacteria</taxon>
        <taxon>Pseudomonadati</taxon>
        <taxon>Pseudomonadota</taxon>
        <taxon>Alphaproteobacteria</taxon>
        <taxon>Acetobacterales</taxon>
        <taxon>Acetobacteraceae</taxon>
        <taxon>Asaia</taxon>
    </lineage>
</organism>
<dbReference type="EMBL" id="CBLX010000009">
    <property type="protein sequence ID" value="CDG39522.1"/>
    <property type="molecule type" value="Genomic_DNA"/>
</dbReference>
<evidence type="ECO:0000259" key="1">
    <source>
        <dbReference type="Pfam" id="PF04293"/>
    </source>
</evidence>
<dbReference type="InterPro" id="IPR056174">
    <property type="entry name" value="SpoVR_N"/>
</dbReference>
<dbReference type="RefSeq" id="WP_023977294.1">
    <property type="nucleotide sequence ID" value="NZ_CBLX010000009.1"/>
</dbReference>
<dbReference type="PANTHER" id="PTHR30029">
    <property type="entry name" value="STAGE V SPORULATION PROTEIN R"/>
    <property type="match status" value="1"/>
</dbReference>
<proteinExistence type="predicted"/>
<evidence type="ECO:0000313" key="4">
    <source>
        <dbReference type="Proteomes" id="UP000027583"/>
    </source>
</evidence>
<dbReference type="AlphaFoldDB" id="A0A060QKK5"/>
<dbReference type="NCBIfam" id="NF008737">
    <property type="entry name" value="PRK11767.1"/>
    <property type="match status" value="1"/>
</dbReference>
<feature type="domain" description="SpoVR protein-like N-terminal" evidence="1">
    <location>
        <begin position="7"/>
        <end position="428"/>
    </location>
</feature>
<dbReference type="InterPro" id="IPR057270">
    <property type="entry name" value="Ycgb-like"/>
</dbReference>
<dbReference type="Pfam" id="PF04293">
    <property type="entry name" value="SpoVR"/>
    <property type="match status" value="1"/>
</dbReference>
<dbReference type="Proteomes" id="UP000027583">
    <property type="component" value="Unassembled WGS sequence"/>
</dbReference>
<dbReference type="Pfam" id="PF24755">
    <property type="entry name" value="SpoVR_C"/>
    <property type="match status" value="1"/>
</dbReference>
<gene>
    <name evidence="3" type="ORF">ASAP_1477</name>
</gene>
<reference evidence="3 4" key="2">
    <citation type="journal article" date="2014" name="PLoS ONE">
        <title>Evolution of mitochondria reconstructed from the energy metabolism of living bacteria.</title>
        <authorList>
            <person name="Degli Esposti M."/>
            <person name="Chouaia B."/>
            <person name="Comandatore F."/>
            <person name="Crotti E."/>
            <person name="Sassera D."/>
            <person name="Lievens P.M."/>
            <person name="Daffonchio D."/>
            <person name="Bandi C."/>
        </authorList>
    </citation>
    <scope>NUCLEOTIDE SEQUENCE [LARGE SCALE GENOMIC DNA]</scope>
    <source>
        <strain evidence="3 4">SF2.1</strain>
    </source>
</reference>
<protein>
    <submittedName>
        <fullName evidence="3">SpoVR-like protein</fullName>
    </submittedName>
</protein>
<dbReference type="InterPro" id="IPR057008">
    <property type="entry name" value="SpoVR-like_C"/>
</dbReference>
<feature type="domain" description="SpoVR-like C-terminal" evidence="2">
    <location>
        <begin position="435"/>
        <end position="488"/>
    </location>
</feature>
<reference evidence="3 4" key="1">
    <citation type="journal article" date="2014" name="Genome Biol. Evol.">
        <title>Acetic acid bacteria genomes reveal functional traits for adaptation to life in insect guts.</title>
        <authorList>
            <person name="Chouaia B."/>
            <person name="Gaiarsa S."/>
            <person name="Crotti E."/>
            <person name="Comandatore F."/>
            <person name="Degli Esposti M."/>
            <person name="Ricci I."/>
            <person name="Alma A."/>
            <person name="Favia G."/>
            <person name="Bandi C."/>
            <person name="Daffonchio D."/>
        </authorList>
    </citation>
    <scope>NUCLEOTIDE SEQUENCE [LARGE SCALE GENOMIC DNA]</scope>
    <source>
        <strain evidence="3 4">SF2.1</strain>
    </source>
</reference>
<evidence type="ECO:0000313" key="3">
    <source>
        <dbReference type="EMBL" id="CDG39522.1"/>
    </source>
</evidence>
<accession>A0A060QKK5</accession>
<evidence type="ECO:0000259" key="2">
    <source>
        <dbReference type="Pfam" id="PF24755"/>
    </source>
</evidence>
<dbReference type="InterPro" id="IPR007390">
    <property type="entry name" value="Spore_V_R"/>
</dbReference>
<sequence length="500" mass="57350">MLYTGTDWTFSTLRDCYGEIDRIASEELRLDTYPNRIEIITSEQMLDVYTSHGMPISYPHWSAGKRFVSHENAYKRGLMGLAYEVVINSSPCISYLMEENTATMQALVIAHAAFGHNHFFKNNRLFREWTDSTQILDYLEFARGYVARCEEKYGIKAVERILDAAHALQGQGVDRHTGSKRLDLRQEQERARERRAYEDEQFNDLWRTLPETQGLNTGSGTTDDQMASLGLPEENILYFLEKHAPRLANWEREIIRIVRLIAQYFYPQPQAKLMNEGCATWVHNFIMHRLHDKKLIDDAAILEVIHSTSNVITQRGFDEGGGPNFNPYALGFAMMSDIARVCTDPTEEDRRWFPDHAGNKDPVGTLHHAWAEYRDESFVQQFLSPKVIRDFRLFRLEDDLSQPYLLVDAIHDDGGYRDIRRSVAASYDPGLLAEEIEIVGADLTGDRILRLEHRTRPGKLLQPTDARLTLEHLGQLWGYGVILKEVDSQTGAELGSYALA</sequence>
<dbReference type="PANTHER" id="PTHR30029:SF2">
    <property type="entry name" value="STAGE V SPORULATION PROTEIN R"/>
    <property type="match status" value="1"/>
</dbReference>